<dbReference type="PROSITE" id="PS50887">
    <property type="entry name" value="GGDEF"/>
    <property type="match status" value="1"/>
</dbReference>
<keyword evidence="3" id="KW-1185">Reference proteome</keyword>
<dbReference type="SMART" id="SM00267">
    <property type="entry name" value="GGDEF"/>
    <property type="match status" value="1"/>
</dbReference>
<proteinExistence type="predicted"/>
<dbReference type="InterPro" id="IPR000014">
    <property type="entry name" value="PAS"/>
</dbReference>
<dbReference type="InterPro" id="IPR000160">
    <property type="entry name" value="GGDEF_dom"/>
</dbReference>
<dbReference type="NCBIfam" id="TIGR00254">
    <property type="entry name" value="GGDEF"/>
    <property type="match status" value="1"/>
</dbReference>
<dbReference type="Pfam" id="PF13188">
    <property type="entry name" value="PAS_8"/>
    <property type="match status" value="1"/>
</dbReference>
<dbReference type="RefSeq" id="WP_021169055.1">
    <property type="nucleotide sequence ID" value="NZ_CTRP01000003.1"/>
</dbReference>
<sequence length="472" mass="54660">MSRQILSDLIENNQSFLVKRVLDYAKLHNYTKYTSTLEEAWVASITGLSKALLNAIAINAQVPEIEVDHDFAHNPMAYFGIEEAQKHRQRGVTQEMFLGLMKYYCQSYLDLIMQSIQDQEQRHFYMLWVTRFFDHNEISFCSEWAAQTKETLVAELQVTNRNLTNEKNKYVTIFESIPNPAMLLDDENRCINMNYAAHQLFQQNHQSPGYIYYSTLSVQPQLNDLLPWLNAEFMDFYQGDALEFSLEEDFELPNQEQRNYIIKFHRMLDVSDKFEGTIILFNDITDRKKIEEQLLHVSFHDILTGLYNRNYMEQELIRVSTGQYNPVGFISIDIDGLKLVNDNYGHDAGDTLLVTVAQIIKKCFGDKDIVARIGGDEFAVLIPLSDAIVVQKGCREIYERVAEHNLVNLTIPVSISIGWSVGNPSDSGNLNEIIKAADRMMYVEKQGNRLKYITLFRERSQEYGQNLFKPVL</sequence>
<dbReference type="Pfam" id="PF00990">
    <property type="entry name" value="GGDEF"/>
    <property type="match status" value="1"/>
</dbReference>
<feature type="domain" description="GGDEF" evidence="1">
    <location>
        <begin position="325"/>
        <end position="455"/>
    </location>
</feature>
<dbReference type="EMBL" id="CTRP01000003">
    <property type="protein sequence ID" value="CQR70317.1"/>
    <property type="molecule type" value="Genomic_DNA"/>
</dbReference>
<dbReference type="InterPro" id="IPR029787">
    <property type="entry name" value="Nucleotide_cyclase"/>
</dbReference>
<reference evidence="3" key="1">
    <citation type="submission" date="2015-03" db="EMBL/GenBank/DDBJ databases">
        <authorList>
            <person name="Nijsse Bart"/>
        </authorList>
    </citation>
    <scope>NUCLEOTIDE SEQUENCE [LARGE SCALE GENOMIC DNA]</scope>
</reference>
<dbReference type="Gene3D" id="3.30.70.270">
    <property type="match status" value="1"/>
</dbReference>
<evidence type="ECO:0000259" key="1">
    <source>
        <dbReference type="PROSITE" id="PS50887"/>
    </source>
</evidence>
<dbReference type="InterPro" id="IPR035965">
    <property type="entry name" value="PAS-like_dom_sf"/>
</dbReference>
<dbReference type="SUPFAM" id="SSF55073">
    <property type="entry name" value="Nucleotide cyclase"/>
    <property type="match status" value="1"/>
</dbReference>
<gene>
    <name evidence="2" type="ORF">SpAn4DRAFT_1286</name>
</gene>
<dbReference type="Proteomes" id="UP000049855">
    <property type="component" value="Unassembled WGS sequence"/>
</dbReference>
<dbReference type="InterPro" id="IPR052155">
    <property type="entry name" value="Biofilm_reg_signaling"/>
</dbReference>
<organism evidence="2 3">
    <name type="scientific">Sporomusa ovata</name>
    <dbReference type="NCBI Taxonomy" id="2378"/>
    <lineage>
        <taxon>Bacteria</taxon>
        <taxon>Bacillati</taxon>
        <taxon>Bacillota</taxon>
        <taxon>Negativicutes</taxon>
        <taxon>Selenomonadales</taxon>
        <taxon>Sporomusaceae</taxon>
        <taxon>Sporomusa</taxon>
    </lineage>
</organism>
<name>A0A0U1KSE7_9FIRM</name>
<dbReference type="PANTHER" id="PTHR44757">
    <property type="entry name" value="DIGUANYLATE CYCLASE DGCP"/>
    <property type="match status" value="1"/>
</dbReference>
<dbReference type="InterPro" id="IPR043128">
    <property type="entry name" value="Rev_trsase/Diguanyl_cyclase"/>
</dbReference>
<accession>A0A0U1KSE7</accession>
<evidence type="ECO:0000313" key="3">
    <source>
        <dbReference type="Proteomes" id="UP000049855"/>
    </source>
</evidence>
<dbReference type="Gene3D" id="3.30.450.20">
    <property type="entry name" value="PAS domain"/>
    <property type="match status" value="1"/>
</dbReference>
<dbReference type="AlphaFoldDB" id="A0A0U1KSE7"/>
<dbReference type="SUPFAM" id="SSF55785">
    <property type="entry name" value="PYP-like sensor domain (PAS domain)"/>
    <property type="match status" value="1"/>
</dbReference>
<protein>
    <submittedName>
        <fullName evidence="2">FOG: GGDEF domain</fullName>
    </submittedName>
</protein>
<dbReference type="CDD" id="cd01949">
    <property type="entry name" value="GGDEF"/>
    <property type="match status" value="1"/>
</dbReference>
<evidence type="ECO:0000313" key="2">
    <source>
        <dbReference type="EMBL" id="CQR70317.1"/>
    </source>
</evidence>
<dbReference type="PANTHER" id="PTHR44757:SF2">
    <property type="entry name" value="BIOFILM ARCHITECTURE MAINTENANCE PROTEIN MBAA"/>
    <property type="match status" value="1"/>
</dbReference>